<keyword evidence="2" id="KW-0547">Nucleotide-binding</keyword>
<dbReference type="Pfam" id="PF00005">
    <property type="entry name" value="ABC_tran"/>
    <property type="match status" value="1"/>
</dbReference>
<dbReference type="EMBL" id="VSSQ01007122">
    <property type="protein sequence ID" value="MPM34923.1"/>
    <property type="molecule type" value="Genomic_DNA"/>
</dbReference>
<dbReference type="SUPFAM" id="SSF52540">
    <property type="entry name" value="P-loop containing nucleoside triphosphate hydrolases"/>
    <property type="match status" value="1"/>
</dbReference>
<sequence>MAGDAISAVGLTKVFRDFWNRPKAQAVNEIDFTVREGEVLGLLGPNGSGKSTTVKMILGLLYPTAGSLSVLGRAPRAVETKREIGYLPEESYLYKYLTAEETLDFFGSLFNLSHAERRKRIDQLLDMVGMAHARRRRVGEFSKGMARRIGLAQAMINDPSLLVLDEPTSALDPLGCREVKDLIRELKKRGKTVMITSHLLSDVEDICDRVIILYGGKIRAQGSLKQLLTMTDSTRIVTPAMSPEVTEKVLRVLRENLHGENFTMDHPRRTLEEFFLDVIAQAKSESVETSGALGGNIADYLSAHGDKESAVLESLIAQPEAVHPRLSPEAMAAKVAGELKQAEEARLAELTAQTLETVRTDKDEQQKQAEAEALKAADAKLADLFKKKP</sequence>
<dbReference type="SMART" id="SM00382">
    <property type="entry name" value="AAA"/>
    <property type="match status" value="1"/>
</dbReference>
<gene>
    <name evidence="5" type="primary">btuD_180</name>
    <name evidence="5" type="ORF">SDC9_81513</name>
</gene>
<dbReference type="PROSITE" id="PS50893">
    <property type="entry name" value="ABC_TRANSPORTER_2"/>
    <property type="match status" value="1"/>
</dbReference>
<dbReference type="CDD" id="cd03230">
    <property type="entry name" value="ABC_DR_subfamily_A"/>
    <property type="match status" value="1"/>
</dbReference>
<protein>
    <submittedName>
        <fullName evidence="5">Vitamin B12 import ATP-binding protein BtuD</fullName>
    </submittedName>
</protein>
<dbReference type="InterPro" id="IPR017871">
    <property type="entry name" value="ABC_transporter-like_CS"/>
</dbReference>
<dbReference type="GO" id="GO:0016887">
    <property type="term" value="F:ATP hydrolysis activity"/>
    <property type="evidence" value="ECO:0007669"/>
    <property type="project" value="InterPro"/>
</dbReference>
<dbReference type="InterPro" id="IPR027417">
    <property type="entry name" value="P-loop_NTPase"/>
</dbReference>
<dbReference type="PANTHER" id="PTHR42939">
    <property type="entry name" value="ABC TRANSPORTER ATP-BINDING PROTEIN ALBC-RELATED"/>
    <property type="match status" value="1"/>
</dbReference>
<feature type="domain" description="ABC transporter" evidence="4">
    <location>
        <begin position="9"/>
        <end position="240"/>
    </location>
</feature>
<proteinExistence type="predicted"/>
<dbReference type="InterPro" id="IPR051782">
    <property type="entry name" value="ABC_Transporter_VariousFunc"/>
</dbReference>
<dbReference type="InterPro" id="IPR003439">
    <property type="entry name" value="ABC_transporter-like_ATP-bd"/>
</dbReference>
<dbReference type="PANTHER" id="PTHR42939:SF1">
    <property type="entry name" value="ABC TRANSPORTER ATP-BINDING PROTEIN ALBC-RELATED"/>
    <property type="match status" value="1"/>
</dbReference>
<accession>A0A644Z883</accession>
<evidence type="ECO:0000313" key="5">
    <source>
        <dbReference type="EMBL" id="MPM34923.1"/>
    </source>
</evidence>
<evidence type="ECO:0000256" key="3">
    <source>
        <dbReference type="ARBA" id="ARBA00022840"/>
    </source>
</evidence>
<dbReference type="InterPro" id="IPR003593">
    <property type="entry name" value="AAA+_ATPase"/>
</dbReference>
<dbReference type="AlphaFoldDB" id="A0A644Z883"/>
<reference evidence="5" key="1">
    <citation type="submission" date="2019-08" db="EMBL/GenBank/DDBJ databases">
        <authorList>
            <person name="Kucharzyk K."/>
            <person name="Murdoch R.W."/>
            <person name="Higgins S."/>
            <person name="Loffler F."/>
        </authorList>
    </citation>
    <scope>NUCLEOTIDE SEQUENCE</scope>
</reference>
<evidence type="ECO:0000259" key="4">
    <source>
        <dbReference type="PROSITE" id="PS50893"/>
    </source>
</evidence>
<keyword evidence="3 5" id="KW-0067">ATP-binding</keyword>
<dbReference type="Gene3D" id="3.40.50.300">
    <property type="entry name" value="P-loop containing nucleotide triphosphate hydrolases"/>
    <property type="match status" value="1"/>
</dbReference>
<name>A0A644Z883_9ZZZZ</name>
<keyword evidence="1" id="KW-0813">Transport</keyword>
<evidence type="ECO:0000256" key="1">
    <source>
        <dbReference type="ARBA" id="ARBA00022448"/>
    </source>
</evidence>
<comment type="caution">
    <text evidence="5">The sequence shown here is derived from an EMBL/GenBank/DDBJ whole genome shotgun (WGS) entry which is preliminary data.</text>
</comment>
<dbReference type="PROSITE" id="PS00211">
    <property type="entry name" value="ABC_TRANSPORTER_1"/>
    <property type="match status" value="1"/>
</dbReference>
<evidence type="ECO:0000256" key="2">
    <source>
        <dbReference type="ARBA" id="ARBA00022741"/>
    </source>
</evidence>
<dbReference type="GO" id="GO:0005524">
    <property type="term" value="F:ATP binding"/>
    <property type="evidence" value="ECO:0007669"/>
    <property type="project" value="UniProtKB-KW"/>
</dbReference>
<organism evidence="5">
    <name type="scientific">bioreactor metagenome</name>
    <dbReference type="NCBI Taxonomy" id="1076179"/>
    <lineage>
        <taxon>unclassified sequences</taxon>
        <taxon>metagenomes</taxon>
        <taxon>ecological metagenomes</taxon>
    </lineage>
</organism>